<comment type="caution">
    <text evidence="1">The sequence shown here is derived from an EMBL/GenBank/DDBJ whole genome shotgun (WGS) entry which is preliminary data.</text>
</comment>
<accession>A0ABN0CWI2</accession>
<dbReference type="EMBL" id="AEUU02000001">
    <property type="protein sequence ID" value="EGJ27439.1"/>
    <property type="molecule type" value="Genomic_DNA"/>
</dbReference>
<dbReference type="Proteomes" id="UP000005356">
    <property type="component" value="Unassembled WGS sequence"/>
</dbReference>
<evidence type="ECO:0000313" key="1">
    <source>
        <dbReference type="EMBL" id="EGJ27439.1"/>
    </source>
</evidence>
<organism evidence="1 2">
    <name type="scientific">Streptococcus porcinus str. Jelinkova 176</name>
    <dbReference type="NCBI Taxonomy" id="873448"/>
    <lineage>
        <taxon>Bacteria</taxon>
        <taxon>Bacillati</taxon>
        <taxon>Bacillota</taxon>
        <taxon>Bacilli</taxon>
        <taxon>Lactobacillales</taxon>
        <taxon>Streptococcaceae</taxon>
        <taxon>Streptococcus</taxon>
    </lineage>
</organism>
<evidence type="ECO:0000313" key="2">
    <source>
        <dbReference type="Proteomes" id="UP000005356"/>
    </source>
</evidence>
<protein>
    <recommendedName>
        <fullName evidence="3">Phage protein</fullName>
    </recommendedName>
</protein>
<proteinExistence type="predicted"/>
<name>A0ABN0CWI2_STRPO</name>
<gene>
    <name evidence="1" type="ORF">STRPO_0263</name>
</gene>
<evidence type="ECO:0008006" key="3">
    <source>
        <dbReference type="Google" id="ProtNLM"/>
    </source>
</evidence>
<sequence length="119" mass="13638">MTREEDKALRVFGGIEDTVIKTDLINWLFTGDGLLSKTFVTAESKLKAIQAILDGEWEVEEPLYYVKLVDSEFGYLNITPESDFTVTSKEEVLGHKTKFTRAEAIAIDPRYEQFLEEVR</sequence>
<keyword evidence="2" id="KW-1185">Reference proteome</keyword>
<reference evidence="1 2" key="1">
    <citation type="journal article" date="2014" name="Int. J. Syst. Evol. Microbiol.">
        <title>Phylogenomics and the dynamic genome evolution of the genus Streptococcus.</title>
        <authorList>
            <consortium name="The Broad Institute Genome Sequencing Platform"/>
            <person name="Richards V.P."/>
            <person name="Palmer S.R."/>
            <person name="Pavinski Bitar P.D."/>
            <person name="Qin X."/>
            <person name="Weinstock G.M."/>
            <person name="Highlander S.K."/>
            <person name="Town C.D."/>
            <person name="Burne R.A."/>
            <person name="Stanhope M.J."/>
        </authorList>
    </citation>
    <scope>NUCLEOTIDE SEQUENCE [LARGE SCALE GENOMIC DNA]</scope>
    <source>
        <strain evidence="1 2">Jelinkova 176</strain>
    </source>
</reference>